<reference evidence="5" key="1">
    <citation type="submission" date="2022-10" db="EMBL/GenBank/DDBJ databases">
        <title>Chitinophaga sp. nov., isolated from soil.</title>
        <authorList>
            <person name="Jeon C.O."/>
        </authorList>
    </citation>
    <scope>NUCLEOTIDE SEQUENCE</scope>
    <source>
        <strain evidence="5">R8</strain>
    </source>
</reference>
<dbReference type="Pfam" id="PF17166">
    <property type="entry name" value="DUF5126"/>
    <property type="match status" value="1"/>
</dbReference>
<feature type="domain" description="DUF5126" evidence="4">
    <location>
        <begin position="127"/>
        <end position="227"/>
    </location>
</feature>
<keyword evidence="1" id="KW-0732">Signal</keyword>
<feature type="domain" description="DUF5000" evidence="3">
    <location>
        <begin position="253"/>
        <end position="396"/>
    </location>
</feature>
<evidence type="ECO:0000256" key="1">
    <source>
        <dbReference type="SAM" id="SignalP"/>
    </source>
</evidence>
<organism evidence="5 6">
    <name type="scientific">Chitinophaga horti</name>
    <dbReference type="NCBI Taxonomy" id="2920382"/>
    <lineage>
        <taxon>Bacteria</taxon>
        <taxon>Pseudomonadati</taxon>
        <taxon>Bacteroidota</taxon>
        <taxon>Chitinophagia</taxon>
        <taxon>Chitinophagales</taxon>
        <taxon>Chitinophagaceae</taxon>
        <taxon>Chitinophaga</taxon>
    </lineage>
</organism>
<feature type="domain" description="DUF4959" evidence="2">
    <location>
        <begin position="19"/>
        <end position="125"/>
    </location>
</feature>
<evidence type="ECO:0000313" key="5">
    <source>
        <dbReference type="EMBL" id="UYQ94339.1"/>
    </source>
</evidence>
<dbReference type="InterPro" id="IPR033431">
    <property type="entry name" value="DUF5126"/>
</dbReference>
<dbReference type="InterPro" id="IPR032527">
    <property type="entry name" value="DUF4959"/>
</dbReference>
<dbReference type="EMBL" id="CP107006">
    <property type="protein sequence ID" value="UYQ94339.1"/>
    <property type="molecule type" value="Genomic_DNA"/>
</dbReference>
<sequence length="399" mass="44081">MRINIKYYALLLPALLSIASCKEDLGLQEPSGSDKTPPAKVSNVVVTNQAGKALLTYDLPADKNLLYVKAAYVLPNGTKMEAKSSYYNNSLTVEGFADTDEHEIMLYSVSRTNVLSEGQLVKIKPLEAPIWEVYRSIKIENAFGGYNLTARNTSKADVSLLVLKDNVFKELEVDNSKSIFTNVDSILSKVRGLDTIQYKFAFMVRDKWGNTTDTMFHTVKPIYEVEFSPLKFAPFALPGDAPQVSGARMEFMWDGKFGWGATSFTHQVNGGNNPHMVTVDIGVLGKLSRVWIRPYPEGNRWYFLTTMKRFEIYGATAPSLTGALDATWTLLGSYTVIKPSGTPYGSDTGADQATAAAGFSWDVDLAAGKVRYLRIRCLENFAGGTAQSINELKVYGDNR</sequence>
<dbReference type="InterPro" id="IPR032164">
    <property type="entry name" value="DUF5000"/>
</dbReference>
<dbReference type="SUPFAM" id="SSF49785">
    <property type="entry name" value="Galactose-binding domain-like"/>
    <property type="match status" value="1"/>
</dbReference>
<dbReference type="PROSITE" id="PS51257">
    <property type="entry name" value="PROKAR_LIPOPROTEIN"/>
    <property type="match status" value="1"/>
</dbReference>
<feature type="signal peptide" evidence="1">
    <location>
        <begin position="1"/>
        <end position="22"/>
    </location>
</feature>
<dbReference type="RefSeq" id="WP_264282252.1">
    <property type="nucleotide sequence ID" value="NZ_CP107006.1"/>
</dbReference>
<gene>
    <name evidence="5" type="ORF">MKQ68_04450</name>
</gene>
<dbReference type="Proteomes" id="UP001162741">
    <property type="component" value="Chromosome"/>
</dbReference>
<dbReference type="Pfam" id="PF16391">
    <property type="entry name" value="DUF5000"/>
    <property type="match status" value="1"/>
</dbReference>
<evidence type="ECO:0000313" key="6">
    <source>
        <dbReference type="Proteomes" id="UP001162741"/>
    </source>
</evidence>
<evidence type="ECO:0000259" key="3">
    <source>
        <dbReference type="Pfam" id="PF16391"/>
    </source>
</evidence>
<accession>A0ABY6J3T8</accession>
<feature type="chain" id="PRO_5045504587" evidence="1">
    <location>
        <begin position="23"/>
        <end position="399"/>
    </location>
</feature>
<evidence type="ECO:0000259" key="2">
    <source>
        <dbReference type="Pfam" id="PF16323"/>
    </source>
</evidence>
<proteinExistence type="predicted"/>
<name>A0ABY6J3T8_9BACT</name>
<dbReference type="Gene3D" id="2.60.120.260">
    <property type="entry name" value="Galactose-binding domain-like"/>
    <property type="match status" value="1"/>
</dbReference>
<dbReference type="Pfam" id="PF16323">
    <property type="entry name" value="DUF4959"/>
    <property type="match status" value="1"/>
</dbReference>
<evidence type="ECO:0000259" key="4">
    <source>
        <dbReference type="Pfam" id="PF17166"/>
    </source>
</evidence>
<dbReference type="InterPro" id="IPR008979">
    <property type="entry name" value="Galactose-bd-like_sf"/>
</dbReference>
<keyword evidence="6" id="KW-1185">Reference proteome</keyword>
<protein>
    <submittedName>
        <fullName evidence="5">DUF4959 domain-containing protein</fullName>
    </submittedName>
</protein>